<reference evidence="1" key="1">
    <citation type="journal article" date="2020" name="Nature">
        <title>Giant virus diversity and host interactions through global metagenomics.</title>
        <authorList>
            <person name="Schulz F."/>
            <person name="Roux S."/>
            <person name="Paez-Espino D."/>
            <person name="Jungbluth S."/>
            <person name="Walsh D.A."/>
            <person name="Denef V.J."/>
            <person name="McMahon K.D."/>
            <person name="Konstantinidis K.T."/>
            <person name="Eloe-Fadrosh E.A."/>
            <person name="Kyrpides N.C."/>
            <person name="Woyke T."/>
        </authorList>
    </citation>
    <scope>NUCLEOTIDE SEQUENCE</scope>
    <source>
        <strain evidence="1">GVMAG-M-3300020185-18</strain>
    </source>
</reference>
<proteinExistence type="predicted"/>
<dbReference type="AlphaFoldDB" id="A0A6C0C1Z6"/>
<evidence type="ECO:0000313" key="1">
    <source>
        <dbReference type="EMBL" id="QHS98420.1"/>
    </source>
</evidence>
<organism evidence="1">
    <name type="scientific">viral metagenome</name>
    <dbReference type="NCBI Taxonomy" id="1070528"/>
    <lineage>
        <taxon>unclassified sequences</taxon>
        <taxon>metagenomes</taxon>
        <taxon>organismal metagenomes</taxon>
    </lineage>
</organism>
<protein>
    <submittedName>
        <fullName evidence="1">Uncharacterized protein</fullName>
    </submittedName>
</protein>
<name>A0A6C0C1Z6_9ZZZZ</name>
<dbReference type="EMBL" id="MN739316">
    <property type="protein sequence ID" value="QHS98420.1"/>
    <property type="molecule type" value="Genomic_DNA"/>
</dbReference>
<sequence length="133" mass="15391">MPITMSSFISINTDYSSSDSDISEQYTPRNKLLRINTGLSLRSNTPSPPPIERKRTPLRRIKSMPICGISPRPNNVIKLIQTPTKIIRNNLLKHQIERDVRETINEIILNVEEKDIFIKEFEKSIHMGSETFR</sequence>
<accession>A0A6C0C1Z6</accession>